<gene>
    <name evidence="1" type="ORF">NP493_848g03056</name>
</gene>
<comment type="caution">
    <text evidence="1">The sequence shown here is derived from an EMBL/GenBank/DDBJ whole genome shotgun (WGS) entry which is preliminary data.</text>
</comment>
<dbReference type="EMBL" id="JAODUO010000848">
    <property type="protein sequence ID" value="KAK2173832.1"/>
    <property type="molecule type" value="Genomic_DNA"/>
</dbReference>
<evidence type="ECO:0000313" key="1">
    <source>
        <dbReference type="EMBL" id="KAK2173832.1"/>
    </source>
</evidence>
<name>A0AAD9KM19_RIDPI</name>
<keyword evidence="2" id="KW-1185">Reference proteome</keyword>
<sequence>MYRKDIIGRRGGGVILHIKESIQTYEINYKKKQNIVTGNSTLTVGIAYRSPSISIDENEKVQNATKEVSKRDCIIMVHFNHDMRK</sequence>
<protein>
    <submittedName>
        <fullName evidence="1">Uncharacterized protein</fullName>
    </submittedName>
</protein>
<reference evidence="1" key="1">
    <citation type="journal article" date="2023" name="Mol. Biol. Evol.">
        <title>Third-Generation Sequencing Reveals the Adaptive Role of the Epigenome in Three Deep-Sea Polychaetes.</title>
        <authorList>
            <person name="Perez M."/>
            <person name="Aroh O."/>
            <person name="Sun Y."/>
            <person name="Lan Y."/>
            <person name="Juniper S.K."/>
            <person name="Young C.R."/>
            <person name="Angers B."/>
            <person name="Qian P.Y."/>
        </authorList>
    </citation>
    <scope>NUCLEOTIDE SEQUENCE</scope>
    <source>
        <strain evidence="1">R07B-5</strain>
    </source>
</reference>
<organism evidence="1 2">
    <name type="scientific">Ridgeia piscesae</name>
    <name type="common">Tubeworm</name>
    <dbReference type="NCBI Taxonomy" id="27915"/>
    <lineage>
        <taxon>Eukaryota</taxon>
        <taxon>Metazoa</taxon>
        <taxon>Spiralia</taxon>
        <taxon>Lophotrochozoa</taxon>
        <taxon>Annelida</taxon>
        <taxon>Polychaeta</taxon>
        <taxon>Sedentaria</taxon>
        <taxon>Canalipalpata</taxon>
        <taxon>Sabellida</taxon>
        <taxon>Siboglinidae</taxon>
        <taxon>Ridgeia</taxon>
    </lineage>
</organism>
<dbReference type="Proteomes" id="UP001209878">
    <property type="component" value="Unassembled WGS sequence"/>
</dbReference>
<proteinExistence type="predicted"/>
<dbReference type="Gene3D" id="3.60.10.10">
    <property type="entry name" value="Endonuclease/exonuclease/phosphatase"/>
    <property type="match status" value="1"/>
</dbReference>
<accession>A0AAD9KM19</accession>
<evidence type="ECO:0000313" key="2">
    <source>
        <dbReference type="Proteomes" id="UP001209878"/>
    </source>
</evidence>
<dbReference type="InterPro" id="IPR036691">
    <property type="entry name" value="Endo/exonu/phosph_ase_sf"/>
</dbReference>
<dbReference type="AlphaFoldDB" id="A0AAD9KM19"/>